<evidence type="ECO:0000256" key="3">
    <source>
        <dbReference type="ARBA" id="ARBA00022884"/>
    </source>
</evidence>
<sequence>MNRRLARLRAVQTLFQVDLTGIDWEEALQNTLEKEEEADDFLIESVRGTLHDVETIDEQIKEHLENWSLDRVGNVDRAVLRKAVHEMMYMEDVPLHVSVNEAIELAKAFGGDESGKFVNGVLSSILKKHEA</sequence>
<keyword evidence="2 6" id="KW-0889">Transcription antitermination</keyword>
<dbReference type="GO" id="GO:0005829">
    <property type="term" value="C:cytosol"/>
    <property type="evidence" value="ECO:0007669"/>
    <property type="project" value="TreeGrafter"/>
</dbReference>
<organism evidence="8 9">
    <name type="scientific">Alteribacillus iranensis</name>
    <dbReference type="NCBI Taxonomy" id="930128"/>
    <lineage>
        <taxon>Bacteria</taxon>
        <taxon>Bacillati</taxon>
        <taxon>Bacillota</taxon>
        <taxon>Bacilli</taxon>
        <taxon>Bacillales</taxon>
        <taxon>Bacillaceae</taxon>
        <taxon>Alteribacillus</taxon>
    </lineage>
</organism>
<comment type="similarity">
    <text evidence="1 6">Belongs to the NusB family.</text>
</comment>
<keyword evidence="5 6" id="KW-0804">Transcription</keyword>
<feature type="domain" description="NusB/RsmB/TIM44" evidence="7">
    <location>
        <begin position="6"/>
        <end position="127"/>
    </location>
</feature>
<keyword evidence="9" id="KW-1185">Reference proteome</keyword>
<dbReference type="EMBL" id="FONT01000001">
    <property type="protein sequence ID" value="SFE31126.1"/>
    <property type="molecule type" value="Genomic_DNA"/>
</dbReference>
<dbReference type="AlphaFoldDB" id="A0A1I1ZHB6"/>
<dbReference type="PANTHER" id="PTHR11078:SF3">
    <property type="entry name" value="ANTITERMINATION NUSB DOMAIN-CONTAINING PROTEIN"/>
    <property type="match status" value="1"/>
</dbReference>
<dbReference type="InterPro" id="IPR035926">
    <property type="entry name" value="NusB-like_sf"/>
</dbReference>
<dbReference type="OrthoDB" id="9811381at2"/>
<reference evidence="8 9" key="1">
    <citation type="submission" date="2016-10" db="EMBL/GenBank/DDBJ databases">
        <authorList>
            <person name="de Groot N.N."/>
        </authorList>
    </citation>
    <scope>NUCLEOTIDE SEQUENCE [LARGE SCALE GENOMIC DNA]</scope>
    <source>
        <strain evidence="8 9">DSM 23995</strain>
    </source>
</reference>
<evidence type="ECO:0000313" key="9">
    <source>
        <dbReference type="Proteomes" id="UP000199516"/>
    </source>
</evidence>
<proteinExistence type="inferred from homology"/>
<dbReference type="Pfam" id="PF01029">
    <property type="entry name" value="NusB"/>
    <property type="match status" value="1"/>
</dbReference>
<dbReference type="PANTHER" id="PTHR11078">
    <property type="entry name" value="N UTILIZATION SUBSTANCE PROTEIN B-RELATED"/>
    <property type="match status" value="1"/>
</dbReference>
<dbReference type="Proteomes" id="UP000199516">
    <property type="component" value="Unassembled WGS sequence"/>
</dbReference>
<evidence type="ECO:0000256" key="4">
    <source>
        <dbReference type="ARBA" id="ARBA00023015"/>
    </source>
</evidence>
<evidence type="ECO:0000313" key="8">
    <source>
        <dbReference type="EMBL" id="SFE31126.1"/>
    </source>
</evidence>
<accession>A0A1I1ZHB6</accession>
<dbReference type="RefSeq" id="WP_091656306.1">
    <property type="nucleotide sequence ID" value="NZ_FONT01000001.1"/>
</dbReference>
<evidence type="ECO:0000256" key="6">
    <source>
        <dbReference type="HAMAP-Rule" id="MF_00073"/>
    </source>
</evidence>
<dbReference type="InterPro" id="IPR011605">
    <property type="entry name" value="NusB_fam"/>
</dbReference>
<dbReference type="SUPFAM" id="SSF48013">
    <property type="entry name" value="NusB-like"/>
    <property type="match status" value="1"/>
</dbReference>
<evidence type="ECO:0000256" key="5">
    <source>
        <dbReference type="ARBA" id="ARBA00023163"/>
    </source>
</evidence>
<comment type="function">
    <text evidence="6">Involved in transcription antitermination. Required for transcription of ribosomal RNA (rRNA) genes. Binds specifically to the boxA antiterminator sequence of the ribosomal RNA (rrn) operons.</text>
</comment>
<dbReference type="InterPro" id="IPR006027">
    <property type="entry name" value="NusB_RsmB_TIM44"/>
</dbReference>
<protein>
    <recommendedName>
        <fullName evidence="6">Transcription antitermination protein NusB</fullName>
    </recommendedName>
    <alternativeName>
        <fullName evidence="6">Antitermination factor NusB</fullName>
    </alternativeName>
</protein>
<dbReference type="STRING" id="930128.SAMN05192532_101247"/>
<dbReference type="GO" id="GO:0031564">
    <property type="term" value="P:transcription antitermination"/>
    <property type="evidence" value="ECO:0007669"/>
    <property type="project" value="UniProtKB-KW"/>
</dbReference>
<dbReference type="Gene3D" id="1.10.940.10">
    <property type="entry name" value="NusB-like"/>
    <property type="match status" value="1"/>
</dbReference>
<gene>
    <name evidence="6" type="primary">nusB</name>
    <name evidence="8" type="ORF">SAMN05192532_101247</name>
</gene>
<dbReference type="GO" id="GO:0003723">
    <property type="term" value="F:RNA binding"/>
    <property type="evidence" value="ECO:0007669"/>
    <property type="project" value="UniProtKB-UniRule"/>
</dbReference>
<dbReference type="GO" id="GO:0006353">
    <property type="term" value="P:DNA-templated transcription termination"/>
    <property type="evidence" value="ECO:0007669"/>
    <property type="project" value="UniProtKB-UniRule"/>
</dbReference>
<evidence type="ECO:0000259" key="7">
    <source>
        <dbReference type="Pfam" id="PF01029"/>
    </source>
</evidence>
<keyword evidence="4 6" id="KW-0805">Transcription regulation</keyword>
<evidence type="ECO:0000256" key="2">
    <source>
        <dbReference type="ARBA" id="ARBA00022814"/>
    </source>
</evidence>
<dbReference type="HAMAP" id="MF_00073">
    <property type="entry name" value="NusB"/>
    <property type="match status" value="1"/>
</dbReference>
<dbReference type="NCBIfam" id="TIGR01951">
    <property type="entry name" value="nusB"/>
    <property type="match status" value="1"/>
</dbReference>
<evidence type="ECO:0000256" key="1">
    <source>
        <dbReference type="ARBA" id="ARBA00005952"/>
    </source>
</evidence>
<keyword evidence="3 6" id="KW-0694">RNA-binding</keyword>
<name>A0A1I1ZHB6_9BACI</name>